<reference evidence="2" key="2">
    <citation type="journal article" date="2021" name="PeerJ">
        <title>Extensive microbial diversity within the chicken gut microbiome revealed by metagenomics and culture.</title>
        <authorList>
            <person name="Gilroy R."/>
            <person name="Ravi A."/>
            <person name="Getino M."/>
            <person name="Pursley I."/>
            <person name="Horton D.L."/>
            <person name="Alikhan N.F."/>
            <person name="Baker D."/>
            <person name="Gharbi K."/>
            <person name="Hall N."/>
            <person name="Watson M."/>
            <person name="Adriaenssens E.M."/>
            <person name="Foster-Nyarko E."/>
            <person name="Jarju S."/>
            <person name="Secka A."/>
            <person name="Antonio M."/>
            <person name="Oren A."/>
            <person name="Chaudhuri R.R."/>
            <person name="La Ragione R."/>
            <person name="Hildebrand F."/>
            <person name="Pallen M.J."/>
        </authorList>
    </citation>
    <scope>NUCLEOTIDE SEQUENCE</scope>
    <source>
        <strain evidence="2">ChiHjej10B9-9673</strain>
    </source>
</reference>
<gene>
    <name evidence="2" type="ORF">IAC18_07300</name>
</gene>
<keyword evidence="1" id="KW-0472">Membrane</keyword>
<feature type="transmembrane region" description="Helical" evidence="1">
    <location>
        <begin position="100"/>
        <end position="119"/>
    </location>
</feature>
<comment type="caution">
    <text evidence="2">The sequence shown here is derived from an EMBL/GenBank/DDBJ whole genome shotgun (WGS) entry which is preliminary data.</text>
</comment>
<keyword evidence="1" id="KW-1133">Transmembrane helix</keyword>
<organism evidence="2 3">
    <name type="scientific">Candidatus Scatomorpha merdipullorum</name>
    <dbReference type="NCBI Taxonomy" id="2840927"/>
    <lineage>
        <taxon>Bacteria</taxon>
        <taxon>Bacillati</taxon>
        <taxon>Bacillota</taxon>
        <taxon>Clostridia</taxon>
        <taxon>Eubacteriales</taxon>
        <taxon>Candidatus Scatomorpha</taxon>
    </lineage>
</organism>
<keyword evidence="1" id="KW-0812">Transmembrane</keyword>
<evidence type="ECO:0008006" key="4">
    <source>
        <dbReference type="Google" id="ProtNLM"/>
    </source>
</evidence>
<dbReference type="Proteomes" id="UP000824001">
    <property type="component" value="Unassembled WGS sequence"/>
</dbReference>
<evidence type="ECO:0000313" key="2">
    <source>
        <dbReference type="EMBL" id="HIS67355.1"/>
    </source>
</evidence>
<dbReference type="AlphaFoldDB" id="A0A9D1FE62"/>
<name>A0A9D1FE62_9FIRM</name>
<dbReference type="EMBL" id="DVJK01000207">
    <property type="protein sequence ID" value="HIS67355.1"/>
    <property type="molecule type" value="Genomic_DNA"/>
</dbReference>
<sequence>MRNRVDISVGGVLLLAALSFFLRLDEFAALACAALAHEAGHLAAIYLCGGHVLRLRLGASGPVIDRTPSPDRAAELFCCLAGPAGGLLFALALAEGWPLAAGMSLALSAFNALPALPLDGGRALAAALGEGAAAACSLVTASLCLLAGLILAAEGFGPALPLPGAVLLLMQARL</sequence>
<reference evidence="2" key="1">
    <citation type="submission" date="2020-10" db="EMBL/GenBank/DDBJ databases">
        <authorList>
            <person name="Gilroy R."/>
        </authorList>
    </citation>
    <scope>NUCLEOTIDE SEQUENCE</scope>
    <source>
        <strain evidence="2">ChiHjej10B9-9673</strain>
    </source>
</reference>
<accession>A0A9D1FE62</accession>
<evidence type="ECO:0000256" key="1">
    <source>
        <dbReference type="SAM" id="Phobius"/>
    </source>
</evidence>
<proteinExistence type="predicted"/>
<feature type="transmembrane region" description="Helical" evidence="1">
    <location>
        <begin position="131"/>
        <end position="153"/>
    </location>
</feature>
<evidence type="ECO:0000313" key="3">
    <source>
        <dbReference type="Proteomes" id="UP000824001"/>
    </source>
</evidence>
<protein>
    <recommendedName>
        <fullName evidence="4">Peptidase M50</fullName>
    </recommendedName>
</protein>